<evidence type="ECO:0000313" key="2">
    <source>
        <dbReference type="EMBL" id="THU98005.1"/>
    </source>
</evidence>
<evidence type="ECO:0000313" key="3">
    <source>
        <dbReference type="Proteomes" id="UP000297245"/>
    </source>
</evidence>
<sequence>MKDIGPPVVLSVLFSAQQMALASRLFASDCSTDSKAVSSKEVEKEPNSIVGTDPCRKN</sequence>
<gene>
    <name evidence="2" type="ORF">K435DRAFT_857035</name>
</gene>
<reference evidence="2 3" key="1">
    <citation type="journal article" date="2019" name="Nat. Ecol. Evol.">
        <title>Megaphylogeny resolves global patterns of mushroom evolution.</title>
        <authorList>
            <person name="Varga T."/>
            <person name="Krizsan K."/>
            <person name="Foldi C."/>
            <person name="Dima B."/>
            <person name="Sanchez-Garcia M."/>
            <person name="Sanchez-Ramirez S."/>
            <person name="Szollosi G.J."/>
            <person name="Szarkandi J.G."/>
            <person name="Papp V."/>
            <person name="Albert L."/>
            <person name="Andreopoulos W."/>
            <person name="Angelini C."/>
            <person name="Antonin V."/>
            <person name="Barry K.W."/>
            <person name="Bougher N.L."/>
            <person name="Buchanan P."/>
            <person name="Buyck B."/>
            <person name="Bense V."/>
            <person name="Catcheside P."/>
            <person name="Chovatia M."/>
            <person name="Cooper J."/>
            <person name="Damon W."/>
            <person name="Desjardin D."/>
            <person name="Finy P."/>
            <person name="Geml J."/>
            <person name="Haridas S."/>
            <person name="Hughes K."/>
            <person name="Justo A."/>
            <person name="Karasinski D."/>
            <person name="Kautmanova I."/>
            <person name="Kiss B."/>
            <person name="Kocsube S."/>
            <person name="Kotiranta H."/>
            <person name="LaButti K.M."/>
            <person name="Lechner B.E."/>
            <person name="Liimatainen K."/>
            <person name="Lipzen A."/>
            <person name="Lukacs Z."/>
            <person name="Mihaltcheva S."/>
            <person name="Morgado L.N."/>
            <person name="Niskanen T."/>
            <person name="Noordeloos M.E."/>
            <person name="Ohm R.A."/>
            <person name="Ortiz-Santana B."/>
            <person name="Ovrebo C."/>
            <person name="Racz N."/>
            <person name="Riley R."/>
            <person name="Savchenko A."/>
            <person name="Shiryaev A."/>
            <person name="Soop K."/>
            <person name="Spirin V."/>
            <person name="Szebenyi C."/>
            <person name="Tomsovsky M."/>
            <person name="Tulloss R.E."/>
            <person name="Uehling J."/>
            <person name="Grigoriev I.V."/>
            <person name="Vagvolgyi C."/>
            <person name="Papp T."/>
            <person name="Martin F.M."/>
            <person name="Miettinen O."/>
            <person name="Hibbett D.S."/>
            <person name="Nagy L.G."/>
        </authorList>
    </citation>
    <scope>NUCLEOTIDE SEQUENCE [LARGE SCALE GENOMIC DNA]</scope>
    <source>
        <strain evidence="2 3">CBS 962.96</strain>
    </source>
</reference>
<dbReference type="AlphaFoldDB" id="A0A4V6T5H1"/>
<dbReference type="EMBL" id="ML179144">
    <property type="protein sequence ID" value="THU98005.1"/>
    <property type="molecule type" value="Genomic_DNA"/>
</dbReference>
<keyword evidence="3" id="KW-1185">Reference proteome</keyword>
<dbReference type="Proteomes" id="UP000297245">
    <property type="component" value="Unassembled WGS sequence"/>
</dbReference>
<accession>A0A4V6T5H1</accession>
<organism evidence="2 3">
    <name type="scientific">Dendrothele bispora (strain CBS 962.96)</name>
    <dbReference type="NCBI Taxonomy" id="1314807"/>
    <lineage>
        <taxon>Eukaryota</taxon>
        <taxon>Fungi</taxon>
        <taxon>Dikarya</taxon>
        <taxon>Basidiomycota</taxon>
        <taxon>Agaricomycotina</taxon>
        <taxon>Agaricomycetes</taxon>
        <taxon>Agaricomycetidae</taxon>
        <taxon>Agaricales</taxon>
        <taxon>Agaricales incertae sedis</taxon>
        <taxon>Dendrothele</taxon>
    </lineage>
</organism>
<name>A0A4V6T5H1_DENBC</name>
<proteinExistence type="predicted"/>
<protein>
    <submittedName>
        <fullName evidence="2">Uncharacterized protein</fullName>
    </submittedName>
</protein>
<feature type="region of interest" description="Disordered" evidence="1">
    <location>
        <begin position="36"/>
        <end position="58"/>
    </location>
</feature>
<evidence type="ECO:0000256" key="1">
    <source>
        <dbReference type="SAM" id="MobiDB-lite"/>
    </source>
</evidence>